<dbReference type="GO" id="GO:0004143">
    <property type="term" value="F:ATP-dependent diacylglycerol kinase activity"/>
    <property type="evidence" value="ECO:0007669"/>
    <property type="project" value="UniProtKB-EC"/>
</dbReference>
<organism evidence="25 26">
    <name type="scientific">Helicobacter ganmani</name>
    <dbReference type="NCBI Taxonomy" id="60246"/>
    <lineage>
        <taxon>Bacteria</taxon>
        <taxon>Pseudomonadati</taxon>
        <taxon>Campylobacterota</taxon>
        <taxon>Epsilonproteobacteria</taxon>
        <taxon>Campylobacterales</taxon>
        <taxon>Helicobacteraceae</taxon>
        <taxon>Helicobacter</taxon>
    </lineage>
</organism>
<keyword evidence="6" id="KW-0444">Lipid biosynthesis</keyword>
<keyword evidence="14 23" id="KW-0460">Magnesium</keyword>
<keyword evidence="5" id="KW-1003">Cell membrane</keyword>
<evidence type="ECO:0000256" key="13">
    <source>
        <dbReference type="ARBA" id="ARBA00022840"/>
    </source>
</evidence>
<evidence type="ECO:0000256" key="22">
    <source>
        <dbReference type="PIRSR" id="PIRSR600829-3"/>
    </source>
</evidence>
<evidence type="ECO:0000256" key="14">
    <source>
        <dbReference type="ARBA" id="ARBA00022842"/>
    </source>
</evidence>
<evidence type="ECO:0000256" key="11">
    <source>
        <dbReference type="ARBA" id="ARBA00022741"/>
    </source>
</evidence>
<feature type="transmembrane region" description="Helical" evidence="24">
    <location>
        <begin position="93"/>
        <end position="112"/>
    </location>
</feature>
<evidence type="ECO:0000256" key="16">
    <source>
        <dbReference type="ARBA" id="ARBA00023098"/>
    </source>
</evidence>
<feature type="binding site" evidence="22">
    <location>
        <begin position="91"/>
        <end position="92"/>
    </location>
    <ligand>
        <name>ATP</name>
        <dbReference type="ChEBI" id="CHEBI:30616"/>
    </ligand>
</feature>
<dbReference type="InterPro" id="IPR000829">
    <property type="entry name" value="DAGK"/>
</dbReference>
<dbReference type="GO" id="GO:0046872">
    <property type="term" value="F:metal ion binding"/>
    <property type="evidence" value="ECO:0007669"/>
    <property type="project" value="UniProtKB-KW"/>
</dbReference>
<name>A0A3D8IEY1_9HELI</name>
<dbReference type="Pfam" id="PF01219">
    <property type="entry name" value="DAGK_prokar"/>
    <property type="match status" value="1"/>
</dbReference>
<feature type="binding site" evidence="21">
    <location>
        <position position="66"/>
    </location>
    <ligand>
        <name>substrate</name>
    </ligand>
</feature>
<feature type="binding site" evidence="21">
    <location>
        <position position="52"/>
    </location>
    <ligand>
        <name>substrate</name>
    </ligand>
</feature>
<evidence type="ECO:0000256" key="9">
    <source>
        <dbReference type="ARBA" id="ARBA00022692"/>
    </source>
</evidence>
<feature type="binding site" evidence="22">
    <location>
        <begin position="82"/>
        <end position="84"/>
    </location>
    <ligand>
        <name>ATP</name>
        <dbReference type="ChEBI" id="CHEBI:30616"/>
    </ligand>
</feature>
<protein>
    <recommendedName>
        <fullName evidence="4 24">Diacylglycerol kinase</fullName>
        <ecNumber evidence="3 24">2.7.1.107</ecNumber>
    </recommendedName>
</protein>
<dbReference type="AlphaFoldDB" id="A0A3D8IEY1"/>
<dbReference type="GO" id="GO:0005524">
    <property type="term" value="F:ATP binding"/>
    <property type="evidence" value="ECO:0007669"/>
    <property type="project" value="UniProtKB-KW"/>
</dbReference>
<dbReference type="Proteomes" id="UP000256650">
    <property type="component" value="Unassembled WGS sequence"/>
</dbReference>
<evidence type="ECO:0000256" key="6">
    <source>
        <dbReference type="ARBA" id="ARBA00022516"/>
    </source>
</evidence>
<evidence type="ECO:0000313" key="26">
    <source>
        <dbReference type="Proteomes" id="UP000256650"/>
    </source>
</evidence>
<evidence type="ECO:0000256" key="12">
    <source>
        <dbReference type="ARBA" id="ARBA00022777"/>
    </source>
</evidence>
<evidence type="ECO:0000256" key="18">
    <source>
        <dbReference type="ARBA" id="ARBA00023209"/>
    </source>
</evidence>
<comment type="subcellular location">
    <subcellularLocation>
        <location evidence="1">Cell inner membrane</location>
        <topology evidence="1">Multi-pass membrane protein</topology>
    </subcellularLocation>
</comment>
<feature type="binding site" evidence="21">
    <location>
        <begin position="27"/>
        <end position="31"/>
    </location>
    <ligand>
        <name>substrate</name>
    </ligand>
</feature>
<accession>A0A3D8IEY1</accession>
<feature type="active site" description="Proton acceptor" evidence="20">
    <location>
        <position position="66"/>
    </location>
</feature>
<sequence length="119" mass="13443">MKPKYHFFKNTKYALCGVLAMLKNEAAFKLECLIIIPLLFVAFYLEIPLEKRILLIAVLWLILIAECFNSAIESCVDLITQEFHAKAKIAKDCASAGVFFAISLAILTWGLVLGDLYLW</sequence>
<feature type="binding site" evidence="23">
    <location>
        <position position="73"/>
    </location>
    <ligand>
        <name>a divalent metal cation</name>
        <dbReference type="ChEBI" id="CHEBI:60240"/>
    </ligand>
</feature>
<dbReference type="InterPro" id="IPR033718">
    <property type="entry name" value="DAGK_prok"/>
</dbReference>
<gene>
    <name evidence="25" type="ORF">CQA43_03970</name>
</gene>
<dbReference type="CDD" id="cd14264">
    <property type="entry name" value="DAGK_IM"/>
    <property type="match status" value="1"/>
</dbReference>
<keyword evidence="8 24" id="KW-0808">Transferase</keyword>
<evidence type="ECO:0000256" key="2">
    <source>
        <dbReference type="ARBA" id="ARBA00005967"/>
    </source>
</evidence>
<comment type="similarity">
    <text evidence="2 24">Belongs to the bacterial diacylglycerol kinase family.</text>
</comment>
<feature type="transmembrane region" description="Helical" evidence="24">
    <location>
        <begin position="53"/>
        <end position="72"/>
    </location>
</feature>
<feature type="binding site" evidence="22">
    <location>
        <position position="13"/>
    </location>
    <ligand>
        <name>ATP</name>
        <dbReference type="ChEBI" id="CHEBI:30616"/>
    </ligand>
</feature>
<keyword evidence="19 24" id="KW-1208">Phospholipid metabolism</keyword>
<dbReference type="InterPro" id="IPR036945">
    <property type="entry name" value="DAGK_sf"/>
</dbReference>
<evidence type="ECO:0000256" key="3">
    <source>
        <dbReference type="ARBA" id="ARBA00012133"/>
    </source>
</evidence>
<evidence type="ECO:0000256" key="19">
    <source>
        <dbReference type="ARBA" id="ARBA00023264"/>
    </source>
</evidence>
<feature type="binding site" evidence="22">
    <location>
        <position position="25"/>
    </location>
    <ligand>
        <name>ATP</name>
        <dbReference type="ChEBI" id="CHEBI:30616"/>
    </ligand>
</feature>
<dbReference type="GO" id="GO:0006654">
    <property type="term" value="P:phosphatidic acid biosynthetic process"/>
    <property type="evidence" value="ECO:0007669"/>
    <property type="project" value="InterPro"/>
</dbReference>
<keyword evidence="12 24" id="KW-0418">Kinase</keyword>
<evidence type="ECO:0000256" key="17">
    <source>
        <dbReference type="ARBA" id="ARBA00023136"/>
    </source>
</evidence>
<evidence type="ECO:0000256" key="23">
    <source>
        <dbReference type="PIRSR" id="PIRSR600829-4"/>
    </source>
</evidence>
<dbReference type="GO" id="GO:0005886">
    <property type="term" value="C:plasma membrane"/>
    <property type="evidence" value="ECO:0007669"/>
    <property type="project" value="UniProtKB-SubCell"/>
</dbReference>
<dbReference type="OrthoDB" id="5460798at2"/>
<keyword evidence="15 24" id="KW-1133">Transmembrane helix</keyword>
<feature type="binding site" evidence="21">
    <location>
        <position position="95"/>
    </location>
    <ligand>
        <name>substrate</name>
    </ligand>
</feature>
<evidence type="ECO:0000256" key="15">
    <source>
        <dbReference type="ARBA" id="ARBA00022989"/>
    </source>
</evidence>
<evidence type="ECO:0000256" key="24">
    <source>
        <dbReference type="RuleBase" id="RU363065"/>
    </source>
</evidence>
<comment type="function">
    <text evidence="24">Catalyzes the ATP-dependent phosphorylation of sn-l,2-diacylglycerol (DAG) to phosphatidic acid. Involved in the recycling of diacylglycerol produced as a by-product during membrane-derived oligosaccharide (MDO) biosynthesis.</text>
</comment>
<feature type="transmembrane region" description="Helical" evidence="24">
    <location>
        <begin position="30"/>
        <end position="47"/>
    </location>
</feature>
<keyword evidence="16 24" id="KW-0443">Lipid metabolism</keyword>
<keyword evidence="26" id="KW-1185">Reference proteome</keyword>
<proteinExistence type="inferred from homology"/>
<keyword evidence="7" id="KW-0997">Cell inner membrane</keyword>
<keyword evidence="9 24" id="KW-0812">Transmembrane</keyword>
<dbReference type="PANTHER" id="PTHR34299:SF1">
    <property type="entry name" value="DIACYLGLYCEROL KINASE"/>
    <property type="match status" value="1"/>
</dbReference>
<dbReference type="Gene3D" id="1.10.287.3610">
    <property type="match status" value="1"/>
</dbReference>
<keyword evidence="13 22" id="KW-0067">ATP-binding</keyword>
<comment type="cofactor">
    <cofactor evidence="23">
        <name>Mg(2+)</name>
        <dbReference type="ChEBI" id="CHEBI:18420"/>
    </cofactor>
    <text evidence="23">Mn(2+), Zn(2+), Cd(2+) and Co(2+) support activity to lesser extents.</text>
</comment>
<keyword evidence="11 22" id="KW-0547">Nucleotide-binding</keyword>
<evidence type="ECO:0000256" key="21">
    <source>
        <dbReference type="PIRSR" id="PIRSR600829-2"/>
    </source>
</evidence>
<dbReference type="EC" id="2.7.1.107" evidence="3 24"/>
<keyword evidence="17 24" id="KW-0472">Membrane</keyword>
<feature type="binding site" evidence="23">
    <location>
        <position position="25"/>
    </location>
    <ligand>
        <name>a divalent metal cation</name>
        <dbReference type="ChEBI" id="CHEBI:60240"/>
    </ligand>
</feature>
<dbReference type="GeneID" id="82535440"/>
<evidence type="ECO:0000256" key="7">
    <source>
        <dbReference type="ARBA" id="ARBA00022519"/>
    </source>
</evidence>
<keyword evidence="18" id="KW-0594">Phospholipid biosynthesis</keyword>
<comment type="caution">
    <text evidence="25">The sequence shown here is derived from an EMBL/GenBank/DDBJ whole genome shotgun (WGS) entry which is preliminary data.</text>
</comment>
<evidence type="ECO:0000256" key="4">
    <source>
        <dbReference type="ARBA" id="ARBA00017575"/>
    </source>
</evidence>
<evidence type="ECO:0000256" key="5">
    <source>
        <dbReference type="ARBA" id="ARBA00022475"/>
    </source>
</evidence>
<keyword evidence="10 23" id="KW-0479">Metal-binding</keyword>
<evidence type="ECO:0000256" key="1">
    <source>
        <dbReference type="ARBA" id="ARBA00004429"/>
    </source>
</evidence>
<reference evidence="25 26" key="1">
    <citation type="submission" date="2018-04" db="EMBL/GenBank/DDBJ databases">
        <title>Novel Campyloabacter and Helicobacter Species and Strains.</title>
        <authorList>
            <person name="Mannion A.J."/>
            <person name="Shen Z."/>
            <person name="Fox J.G."/>
        </authorList>
    </citation>
    <scope>NUCLEOTIDE SEQUENCE [LARGE SCALE GENOMIC DNA]</scope>
    <source>
        <strain evidence="25 26">MIT 99-5101</strain>
    </source>
</reference>
<comment type="catalytic activity">
    <reaction evidence="24">
        <text>a 1,2-diacyl-sn-glycerol + ATP = a 1,2-diacyl-sn-glycero-3-phosphate + ADP + H(+)</text>
        <dbReference type="Rhea" id="RHEA:10272"/>
        <dbReference type="ChEBI" id="CHEBI:15378"/>
        <dbReference type="ChEBI" id="CHEBI:17815"/>
        <dbReference type="ChEBI" id="CHEBI:30616"/>
        <dbReference type="ChEBI" id="CHEBI:58608"/>
        <dbReference type="ChEBI" id="CHEBI:456216"/>
        <dbReference type="EC" id="2.7.1.107"/>
    </reaction>
</comment>
<evidence type="ECO:0000313" key="25">
    <source>
        <dbReference type="EMBL" id="RDU63294.1"/>
    </source>
</evidence>
<dbReference type="RefSeq" id="WP_115551322.1">
    <property type="nucleotide sequence ID" value="NZ_CAOPYK010000002.1"/>
</dbReference>
<evidence type="ECO:0000256" key="20">
    <source>
        <dbReference type="PIRSR" id="PIRSR600829-1"/>
    </source>
</evidence>
<feature type="binding site" evidence="22">
    <location>
        <position position="73"/>
    </location>
    <ligand>
        <name>ATP</name>
        <dbReference type="ChEBI" id="CHEBI:30616"/>
    </ligand>
</feature>
<dbReference type="EMBL" id="NXLS01000003">
    <property type="protein sequence ID" value="RDU63294.1"/>
    <property type="molecule type" value="Genomic_DNA"/>
</dbReference>
<evidence type="ECO:0000256" key="10">
    <source>
        <dbReference type="ARBA" id="ARBA00022723"/>
    </source>
</evidence>
<evidence type="ECO:0000256" key="8">
    <source>
        <dbReference type="ARBA" id="ARBA00022679"/>
    </source>
</evidence>
<dbReference type="PANTHER" id="PTHR34299">
    <property type="entry name" value="DIACYLGLYCEROL KINASE"/>
    <property type="match status" value="1"/>
</dbReference>